<evidence type="ECO:0000256" key="3">
    <source>
        <dbReference type="ARBA" id="ARBA00023098"/>
    </source>
</evidence>
<dbReference type="STRING" id="69014.TK1563"/>
<dbReference type="SUPFAM" id="SSF56024">
    <property type="entry name" value="Phospholipase D/nuclease"/>
    <property type="match status" value="1"/>
</dbReference>
<dbReference type="InParanoid" id="Q5JIM1"/>
<dbReference type="AlphaFoldDB" id="Q5JIM1"/>
<keyword evidence="1" id="KW-0378">Hydrolase</keyword>
<dbReference type="Gene3D" id="3.30.870.10">
    <property type="entry name" value="Endonuclease Chain A"/>
    <property type="match status" value="1"/>
</dbReference>
<dbReference type="Pfam" id="PF13091">
    <property type="entry name" value="PLDc_2"/>
    <property type="match status" value="1"/>
</dbReference>
<dbReference type="PROSITE" id="PS50035">
    <property type="entry name" value="PLD"/>
    <property type="match status" value="1"/>
</dbReference>
<reference evidence="6 7" key="1">
    <citation type="journal article" date="2005" name="Genome Res.">
        <title>Complete genome sequence of the hyperthermophilic archaeon Thermococcus kodakaraensis KOD1 and comparison with Pyrococcus genomes.</title>
        <authorList>
            <person name="Fukui T."/>
            <person name="Atomi H."/>
            <person name="Kanai T."/>
            <person name="Matsumi R."/>
            <person name="Fujiwara S."/>
            <person name="Imanaka T."/>
        </authorList>
    </citation>
    <scope>NUCLEOTIDE SEQUENCE [LARGE SCALE GENOMIC DNA]</scope>
    <source>
        <strain evidence="7">ATCC BAA-918 / JCM 12380 / KOD1</strain>
    </source>
</reference>
<dbReference type="EMBL" id="AP006878">
    <property type="protein sequence ID" value="BAD85752.1"/>
    <property type="molecule type" value="Genomic_DNA"/>
</dbReference>
<dbReference type="GO" id="GO:0016042">
    <property type="term" value="P:lipid catabolic process"/>
    <property type="evidence" value="ECO:0007669"/>
    <property type="project" value="UniProtKB-KW"/>
</dbReference>
<dbReference type="InterPro" id="IPR001736">
    <property type="entry name" value="PLipase_D/transphosphatidylase"/>
</dbReference>
<sequence>MRGIISVLMVLVLVAAGCLGTPSPGTHSNSSNYSPASRTTVATVSEEKCVRNVSSDLSKELSDLKTKVELLNASLRECRSNASLLKYSLNVTQSRLAVLTSEYNGCLAHLSTCNSTSLKLENCQKELESAQEELKECRVTSDQLSSELEECRLKLNETYDVLNRTYTDGSVELLIERDYYEEAIEAIDGATQEIYVMMFSMLYDPDDWSDEANDLINALIRARRRGVEVHILLENSLDTNREAYNYLKSNGIDVSYDSPSTTLHAKIVVVDGRIVFLGSHNWSESALHWNHEVSVKIISKQLAEEVINYFWSVRGP</sequence>
<evidence type="ECO:0000256" key="1">
    <source>
        <dbReference type="ARBA" id="ARBA00022801"/>
    </source>
</evidence>
<dbReference type="GeneID" id="78448091"/>
<dbReference type="Proteomes" id="UP000000536">
    <property type="component" value="Chromosome"/>
</dbReference>
<gene>
    <name evidence="6" type="ordered locus">TK1563</name>
</gene>
<dbReference type="InterPro" id="IPR025202">
    <property type="entry name" value="PLD-like_dom"/>
</dbReference>
<keyword evidence="2" id="KW-0442">Lipid degradation</keyword>
<dbReference type="PROSITE" id="PS51257">
    <property type="entry name" value="PROKAR_LIPOPROTEIN"/>
    <property type="match status" value="1"/>
</dbReference>
<evidence type="ECO:0000256" key="2">
    <source>
        <dbReference type="ARBA" id="ARBA00022963"/>
    </source>
</evidence>
<name>Q5JIM1_THEKO</name>
<proteinExistence type="predicted"/>
<dbReference type="PANTHER" id="PTHR43856">
    <property type="entry name" value="CARDIOLIPIN HYDROLASE"/>
    <property type="match status" value="1"/>
</dbReference>
<evidence type="ECO:0000256" key="4">
    <source>
        <dbReference type="SAM" id="Coils"/>
    </source>
</evidence>
<dbReference type="CDD" id="cd09131">
    <property type="entry name" value="PLDc_unchar3"/>
    <property type="match status" value="1"/>
</dbReference>
<dbReference type="InterPro" id="IPR051406">
    <property type="entry name" value="PLD_domain"/>
</dbReference>
<dbReference type="HOGENOM" id="CLU_1017885_0_0_2"/>
<keyword evidence="7" id="KW-1185">Reference proteome</keyword>
<feature type="domain" description="PLD phosphodiesterase" evidence="5">
    <location>
        <begin position="259"/>
        <end position="286"/>
    </location>
</feature>
<keyword evidence="3" id="KW-0443">Lipid metabolism</keyword>
<dbReference type="SMART" id="SM00155">
    <property type="entry name" value="PLDc"/>
    <property type="match status" value="1"/>
</dbReference>
<keyword evidence="4" id="KW-0175">Coiled coil</keyword>
<evidence type="ECO:0000313" key="7">
    <source>
        <dbReference type="Proteomes" id="UP000000536"/>
    </source>
</evidence>
<dbReference type="RefSeq" id="WP_011250514.1">
    <property type="nucleotide sequence ID" value="NC_006624.1"/>
</dbReference>
<dbReference type="PATRIC" id="fig|69014.16.peg.1523"/>
<feature type="coiled-coil region" evidence="4">
    <location>
        <begin position="113"/>
        <end position="147"/>
    </location>
</feature>
<evidence type="ECO:0000313" key="6">
    <source>
        <dbReference type="EMBL" id="BAD85752.1"/>
    </source>
</evidence>
<protein>
    <submittedName>
        <fullName evidence="6">Phospholipase D-related protein</fullName>
    </submittedName>
</protein>
<dbReference type="KEGG" id="tko:TK1563"/>
<dbReference type="PANTHER" id="PTHR43856:SF1">
    <property type="entry name" value="MITOCHONDRIAL CARDIOLIPIN HYDROLASE"/>
    <property type="match status" value="1"/>
</dbReference>
<accession>Q5JIM1</accession>
<organism evidence="6 7">
    <name type="scientific">Thermococcus kodakarensis (strain ATCC BAA-918 / JCM 12380 / KOD1)</name>
    <name type="common">Pyrococcus kodakaraensis (strain KOD1)</name>
    <dbReference type="NCBI Taxonomy" id="69014"/>
    <lineage>
        <taxon>Archaea</taxon>
        <taxon>Methanobacteriati</taxon>
        <taxon>Methanobacteriota</taxon>
        <taxon>Thermococci</taxon>
        <taxon>Thermococcales</taxon>
        <taxon>Thermococcaceae</taxon>
        <taxon>Thermococcus</taxon>
    </lineage>
</organism>
<evidence type="ECO:0000259" key="5">
    <source>
        <dbReference type="PROSITE" id="PS50035"/>
    </source>
</evidence>
<dbReference type="GO" id="GO:0016891">
    <property type="term" value="F:RNA endonuclease activity producing 5'-phosphomonoesters, hydrolytic mechanism"/>
    <property type="evidence" value="ECO:0000318"/>
    <property type="project" value="GO_Central"/>
</dbReference>
<dbReference type="EnsemblBacteria" id="BAD85752">
    <property type="protein sequence ID" value="BAD85752"/>
    <property type="gene ID" value="TK1563"/>
</dbReference>
<dbReference type="eggNOG" id="arCOG02041">
    <property type="taxonomic scope" value="Archaea"/>
</dbReference>